<evidence type="ECO:0000313" key="10">
    <source>
        <dbReference type="Proteomes" id="UP001182556"/>
    </source>
</evidence>
<comment type="catalytic activity">
    <reaction evidence="7">
        <text>diphthine methyl ester-[translation elongation factor 2] + H2O = diphthine-[translation elongation factor 2] + methanol + H(+)</text>
        <dbReference type="Rhea" id="RHEA:42656"/>
        <dbReference type="Rhea" id="RHEA-COMP:10172"/>
        <dbReference type="Rhea" id="RHEA-COMP:10173"/>
        <dbReference type="ChEBI" id="CHEBI:15377"/>
        <dbReference type="ChEBI" id="CHEBI:15378"/>
        <dbReference type="ChEBI" id="CHEBI:17790"/>
        <dbReference type="ChEBI" id="CHEBI:79005"/>
        <dbReference type="ChEBI" id="CHEBI:82696"/>
        <dbReference type="EC" id="3.1.1.97"/>
    </reaction>
</comment>
<proteinExistence type="inferred from homology"/>
<dbReference type="SMART" id="SM00320">
    <property type="entry name" value="WD40"/>
    <property type="match status" value="3"/>
</dbReference>
<dbReference type="InterPro" id="IPR015943">
    <property type="entry name" value="WD40/YVTN_repeat-like_dom_sf"/>
</dbReference>
<gene>
    <name evidence="9" type="ORF">DB88DRAFT_507526</name>
</gene>
<evidence type="ECO:0000256" key="8">
    <source>
        <dbReference type="SAM" id="MobiDB-lite"/>
    </source>
</evidence>
<dbReference type="InterPro" id="IPR036322">
    <property type="entry name" value="WD40_repeat_dom_sf"/>
</dbReference>
<dbReference type="EMBL" id="JAODAN010000001">
    <property type="protein sequence ID" value="KAK1927439.1"/>
    <property type="molecule type" value="Genomic_DNA"/>
</dbReference>
<feature type="region of interest" description="Disordered" evidence="8">
    <location>
        <begin position="59"/>
        <end position="93"/>
    </location>
</feature>
<evidence type="ECO:0000256" key="7">
    <source>
        <dbReference type="ARBA" id="ARBA00047551"/>
    </source>
</evidence>
<dbReference type="Proteomes" id="UP001182556">
    <property type="component" value="Unassembled WGS sequence"/>
</dbReference>
<comment type="pathway">
    <text evidence="1">Protein modification; peptidyl-diphthamide biosynthesis.</text>
</comment>
<dbReference type="GO" id="GO:0005737">
    <property type="term" value="C:cytoplasm"/>
    <property type="evidence" value="ECO:0007669"/>
    <property type="project" value="TreeGrafter"/>
</dbReference>
<dbReference type="PANTHER" id="PTHR46042:SF1">
    <property type="entry name" value="DIPHTHINE METHYLTRANSFERASE"/>
    <property type="match status" value="1"/>
</dbReference>
<evidence type="ECO:0000256" key="4">
    <source>
        <dbReference type="ARBA" id="ARBA00022801"/>
    </source>
</evidence>
<organism evidence="9 10">
    <name type="scientific">Papiliotrema laurentii</name>
    <name type="common">Cryptococcus laurentii</name>
    <dbReference type="NCBI Taxonomy" id="5418"/>
    <lineage>
        <taxon>Eukaryota</taxon>
        <taxon>Fungi</taxon>
        <taxon>Dikarya</taxon>
        <taxon>Basidiomycota</taxon>
        <taxon>Agaricomycotina</taxon>
        <taxon>Tremellomycetes</taxon>
        <taxon>Tremellales</taxon>
        <taxon>Rhynchogastremaceae</taxon>
        <taxon>Papiliotrema</taxon>
    </lineage>
</organism>
<evidence type="ECO:0000256" key="2">
    <source>
        <dbReference type="ARBA" id="ARBA00022574"/>
    </source>
</evidence>
<protein>
    <recommendedName>
        <fullName evidence="6">methylated diphthine methylhydrolase</fullName>
        <ecNumber evidence="6">3.1.1.97</ecNumber>
    </recommendedName>
</protein>
<dbReference type="GO" id="GO:0017183">
    <property type="term" value="P:protein histidyl modification to diphthamide"/>
    <property type="evidence" value="ECO:0007669"/>
    <property type="project" value="TreeGrafter"/>
</dbReference>
<dbReference type="GO" id="GO:0061685">
    <property type="term" value="F:diphthine methylesterase activity"/>
    <property type="evidence" value="ECO:0007669"/>
    <property type="project" value="UniProtKB-EC"/>
</dbReference>
<dbReference type="InterPro" id="IPR052415">
    <property type="entry name" value="Diphthine_MTase"/>
</dbReference>
<keyword evidence="3" id="KW-0677">Repeat</keyword>
<accession>A0AAD9FWC4</accession>
<dbReference type="Gene3D" id="2.130.10.10">
    <property type="entry name" value="YVTN repeat-like/Quinoprotein amine dehydrogenase"/>
    <property type="match status" value="1"/>
</dbReference>
<evidence type="ECO:0000256" key="1">
    <source>
        <dbReference type="ARBA" id="ARBA00005156"/>
    </source>
</evidence>
<comment type="similarity">
    <text evidence="5">Belongs to the DPH7 family.</text>
</comment>
<sequence>MALPTATSQALLRAELTTAASLFQVDTVYSADCIEWCPFDGFQDIFICGTYQVLEPKLPEKEGDASQARGNGSDAEEDEDELSDAPKKQTQRTGRLLVFEVDGETGSAREIQRIDTPAILDAKWSPHVDGSGRPTLVVADAKGHLTSFTMNTDQRRLELSQSIDVDDETILCLSLDFSHRLDPSTSPSIITSLSSGSLAHLSPSTTGEYEIVNTWRAHDFEPWCATWDNWDVHTVWSGGDDLKLKRWDVRETSRPTVTNKRFDAGITTITSSPFTEHLLAVGSYDENLRIFDARSPLTPLRTIALGGGLWRARFHPDPRKSNQMLIACMHDGFKVVDLDLALVGDISSAGATDDETGCAVATRFDGHTSLAYGADWSRLPADQEGSLVATCSFYDHTMHVWRA</sequence>
<keyword evidence="10" id="KW-1185">Reference proteome</keyword>
<evidence type="ECO:0000256" key="3">
    <source>
        <dbReference type="ARBA" id="ARBA00022737"/>
    </source>
</evidence>
<keyword evidence="2" id="KW-0853">WD repeat</keyword>
<dbReference type="PANTHER" id="PTHR46042">
    <property type="entry name" value="DIPHTHINE METHYLTRANSFERASE"/>
    <property type="match status" value="1"/>
</dbReference>
<name>A0AAD9FWC4_PAPLA</name>
<dbReference type="AlphaFoldDB" id="A0AAD9FWC4"/>
<evidence type="ECO:0000313" key="9">
    <source>
        <dbReference type="EMBL" id="KAK1927439.1"/>
    </source>
</evidence>
<feature type="compositionally biased region" description="Acidic residues" evidence="8">
    <location>
        <begin position="74"/>
        <end position="83"/>
    </location>
</feature>
<evidence type="ECO:0000256" key="5">
    <source>
        <dbReference type="ARBA" id="ARBA00038092"/>
    </source>
</evidence>
<evidence type="ECO:0000256" key="6">
    <source>
        <dbReference type="ARBA" id="ARBA00039131"/>
    </source>
</evidence>
<dbReference type="InterPro" id="IPR001680">
    <property type="entry name" value="WD40_rpt"/>
</dbReference>
<dbReference type="SUPFAM" id="SSF50978">
    <property type="entry name" value="WD40 repeat-like"/>
    <property type="match status" value="1"/>
</dbReference>
<keyword evidence="4" id="KW-0378">Hydrolase</keyword>
<comment type="caution">
    <text evidence="9">The sequence shown here is derived from an EMBL/GenBank/DDBJ whole genome shotgun (WGS) entry which is preliminary data.</text>
</comment>
<reference evidence="9" key="1">
    <citation type="submission" date="2023-02" db="EMBL/GenBank/DDBJ databases">
        <title>Identification and recombinant expression of a fungal hydrolase from Papiliotrema laurentii that hydrolyzes apple cutin and clears colloidal polyester polyurethane.</title>
        <authorList>
            <consortium name="DOE Joint Genome Institute"/>
            <person name="Roman V.A."/>
            <person name="Bojanowski C."/>
            <person name="Crable B.R."/>
            <person name="Wagner D.N."/>
            <person name="Hung C.S."/>
            <person name="Nadeau L.J."/>
            <person name="Schratz L."/>
            <person name="Haridas S."/>
            <person name="Pangilinan J."/>
            <person name="Lipzen A."/>
            <person name="Na H."/>
            <person name="Yan M."/>
            <person name="Ng V."/>
            <person name="Grigoriev I.V."/>
            <person name="Spatafora J.W."/>
            <person name="Barlow D."/>
            <person name="Biffinger J."/>
            <person name="Kelley-Loughnane N."/>
            <person name="Varaljay V.A."/>
            <person name="Crookes-Goodson W.J."/>
        </authorList>
    </citation>
    <scope>NUCLEOTIDE SEQUENCE</scope>
    <source>
        <strain evidence="9">5307AH</strain>
    </source>
</reference>
<dbReference type="EC" id="3.1.1.97" evidence="6"/>